<reference evidence="2" key="1">
    <citation type="submission" date="2022-11" db="EMBL/GenBank/DDBJ databases">
        <title>Robbsia betulipollinis sp. nov., isolated from pollen of birch (Betula pendula).</title>
        <authorList>
            <person name="Shi H."/>
            <person name="Ambika Manirajan B."/>
            <person name="Ratering S."/>
            <person name="Geissler-Plaum R."/>
            <person name="Schnell S."/>
        </authorList>
    </citation>
    <scope>NUCLEOTIDE SEQUENCE</scope>
    <source>
        <strain evidence="2">Bb-Pol-6</strain>
    </source>
</reference>
<gene>
    <name evidence="2" type="ORF">OVY01_20340</name>
</gene>
<evidence type="ECO:0000259" key="1">
    <source>
        <dbReference type="Pfam" id="PF09347"/>
    </source>
</evidence>
<evidence type="ECO:0000313" key="2">
    <source>
        <dbReference type="EMBL" id="MCY0389498.1"/>
    </source>
</evidence>
<comment type="caution">
    <text evidence="2">The sequence shown here is derived from an EMBL/GenBank/DDBJ whole genome shotgun (WGS) entry which is preliminary data.</text>
</comment>
<organism evidence="2 3">
    <name type="scientific">Robbsia betulipollinis</name>
    <dbReference type="NCBI Taxonomy" id="2981849"/>
    <lineage>
        <taxon>Bacteria</taxon>
        <taxon>Pseudomonadati</taxon>
        <taxon>Pseudomonadota</taxon>
        <taxon>Betaproteobacteria</taxon>
        <taxon>Burkholderiales</taxon>
        <taxon>Burkholderiaceae</taxon>
        <taxon>Robbsia</taxon>
    </lineage>
</organism>
<dbReference type="Pfam" id="PF09347">
    <property type="entry name" value="DUF1989"/>
    <property type="match status" value="1"/>
</dbReference>
<proteinExistence type="predicted"/>
<sequence>MRREVPCMANPAAHDAAEPLLVPAGHGRTFEAKRGQRLSIIDVAGQQAADFVAVVHADPTEQLSPTHTRRQLGSLFFEIGDCLYSSLGRPLLRVLEDTVGVHDANVPACDDTRFTVDFNVEGHRNCLDNLHAGLALYGISPADVPEPFNLFQNGPVTADGRMRVTDPTSRPGDHITFEVLEDLVCAVSSCPQDIIPGNGLKVTDIAISLVSA</sequence>
<dbReference type="InterPro" id="IPR018959">
    <property type="entry name" value="DUF1989"/>
</dbReference>
<accession>A0ABT3ZSJ5</accession>
<dbReference type="Proteomes" id="UP001082899">
    <property type="component" value="Unassembled WGS sequence"/>
</dbReference>
<name>A0ABT3ZSJ5_9BURK</name>
<keyword evidence="3" id="KW-1185">Reference proteome</keyword>
<dbReference type="PANTHER" id="PTHR31527">
    <property type="entry name" value="RE64534P"/>
    <property type="match status" value="1"/>
</dbReference>
<feature type="domain" description="DUF1989" evidence="1">
    <location>
        <begin position="22"/>
        <end position="184"/>
    </location>
</feature>
<dbReference type="EMBL" id="JAPMXC010000010">
    <property type="protein sequence ID" value="MCY0389498.1"/>
    <property type="molecule type" value="Genomic_DNA"/>
</dbReference>
<evidence type="ECO:0000313" key="3">
    <source>
        <dbReference type="Proteomes" id="UP001082899"/>
    </source>
</evidence>
<dbReference type="PANTHER" id="PTHR31527:SF0">
    <property type="entry name" value="RE64534P"/>
    <property type="match status" value="1"/>
</dbReference>
<protein>
    <submittedName>
        <fullName evidence="2">Urea carboxylase-associated family protein</fullName>
    </submittedName>
</protein>